<reference evidence="6 7" key="1">
    <citation type="submission" date="2014-04" db="EMBL/GenBank/DDBJ databases">
        <title>A comprehensive comparison of genomes of Erythrobacter spp. strains.</title>
        <authorList>
            <person name="Zheng Q."/>
        </authorList>
    </citation>
    <scope>NUCLEOTIDE SEQUENCE [LARGE SCALE GENOMIC DNA]</scope>
    <source>
        <strain evidence="6 7">DSM 6997</strain>
    </source>
</reference>
<evidence type="ECO:0000256" key="3">
    <source>
        <dbReference type="PROSITE-ProRule" id="PRU00169"/>
    </source>
</evidence>
<evidence type="ECO:0000313" key="6">
    <source>
        <dbReference type="EMBL" id="KEO92048.1"/>
    </source>
</evidence>
<dbReference type="SUPFAM" id="SSF46894">
    <property type="entry name" value="C-terminal effector domain of the bipartite response regulators"/>
    <property type="match status" value="1"/>
</dbReference>
<keyword evidence="2" id="KW-0238">DNA-binding</keyword>
<comment type="caution">
    <text evidence="6">The sequence shown here is derived from an EMBL/GenBank/DDBJ whole genome shotgun (WGS) entry which is preliminary data.</text>
</comment>
<sequence>MPSSNQTPSILIVDDHQLAREGLRAVLAGDDFTAIYLASTGEEAIEVVREKVPDIVLMDVRLGEGIDGLEATRQIAALGLPTKVIMLTLHDMPGYVRTALSAGAAGYVLKDTQIGDLRSAIVQVMEGRSAVPLDLVSAAMNSDTATSVSGDLETILTGREQEVVALVAEGLTNKEIARKLEISPATVKVHVERLIAKLGVADRTQAAVLATKLKSAKDSRI</sequence>
<dbReference type="PANTHER" id="PTHR43214:SF43">
    <property type="entry name" value="TWO-COMPONENT RESPONSE REGULATOR"/>
    <property type="match status" value="1"/>
</dbReference>
<dbReference type="CDD" id="cd06170">
    <property type="entry name" value="LuxR_C_like"/>
    <property type="match status" value="1"/>
</dbReference>
<dbReference type="Proteomes" id="UP000027647">
    <property type="component" value="Unassembled WGS sequence"/>
</dbReference>
<dbReference type="InterPro" id="IPR001789">
    <property type="entry name" value="Sig_transdc_resp-reg_receiver"/>
</dbReference>
<dbReference type="AlphaFoldDB" id="A0A074MJK6"/>
<dbReference type="eggNOG" id="COG2197">
    <property type="taxonomic scope" value="Bacteria"/>
</dbReference>
<feature type="domain" description="HTH luxR-type" evidence="4">
    <location>
        <begin position="149"/>
        <end position="214"/>
    </location>
</feature>
<dbReference type="Pfam" id="PF00072">
    <property type="entry name" value="Response_reg"/>
    <property type="match status" value="1"/>
</dbReference>
<proteinExistence type="predicted"/>
<dbReference type="RefSeq" id="WP_034958423.1">
    <property type="nucleotide sequence ID" value="NZ_JMIW01000001.1"/>
</dbReference>
<dbReference type="GO" id="GO:0006355">
    <property type="term" value="P:regulation of DNA-templated transcription"/>
    <property type="evidence" value="ECO:0007669"/>
    <property type="project" value="InterPro"/>
</dbReference>
<feature type="domain" description="Response regulatory" evidence="5">
    <location>
        <begin position="9"/>
        <end position="125"/>
    </location>
</feature>
<dbReference type="CDD" id="cd17535">
    <property type="entry name" value="REC_NarL-like"/>
    <property type="match status" value="1"/>
</dbReference>
<keyword evidence="1 3" id="KW-0597">Phosphoprotein</keyword>
<dbReference type="EMBL" id="JMIW01000001">
    <property type="protein sequence ID" value="KEO92048.1"/>
    <property type="molecule type" value="Genomic_DNA"/>
</dbReference>
<dbReference type="Gene3D" id="3.40.50.2300">
    <property type="match status" value="1"/>
</dbReference>
<dbReference type="InterPro" id="IPR016032">
    <property type="entry name" value="Sig_transdc_resp-reg_C-effctor"/>
</dbReference>
<dbReference type="SMART" id="SM00448">
    <property type="entry name" value="REC"/>
    <property type="match status" value="1"/>
</dbReference>
<protein>
    <submittedName>
        <fullName evidence="6">Regulator</fullName>
    </submittedName>
</protein>
<evidence type="ECO:0000259" key="4">
    <source>
        <dbReference type="PROSITE" id="PS50043"/>
    </source>
</evidence>
<dbReference type="OrthoDB" id="9814495at2"/>
<evidence type="ECO:0000259" key="5">
    <source>
        <dbReference type="PROSITE" id="PS50110"/>
    </source>
</evidence>
<dbReference type="InterPro" id="IPR011006">
    <property type="entry name" value="CheY-like_superfamily"/>
</dbReference>
<feature type="modified residue" description="4-aspartylphosphate" evidence="3">
    <location>
        <position position="59"/>
    </location>
</feature>
<dbReference type="InterPro" id="IPR036388">
    <property type="entry name" value="WH-like_DNA-bd_sf"/>
</dbReference>
<dbReference type="PROSITE" id="PS50043">
    <property type="entry name" value="HTH_LUXR_2"/>
    <property type="match status" value="1"/>
</dbReference>
<dbReference type="SMART" id="SM00421">
    <property type="entry name" value="HTH_LUXR"/>
    <property type="match status" value="1"/>
</dbReference>
<accession>A0A074MJK6</accession>
<organism evidence="6 7">
    <name type="scientific">Erythrobacter longus</name>
    <dbReference type="NCBI Taxonomy" id="1044"/>
    <lineage>
        <taxon>Bacteria</taxon>
        <taxon>Pseudomonadati</taxon>
        <taxon>Pseudomonadota</taxon>
        <taxon>Alphaproteobacteria</taxon>
        <taxon>Sphingomonadales</taxon>
        <taxon>Erythrobacteraceae</taxon>
        <taxon>Erythrobacter/Porphyrobacter group</taxon>
        <taxon>Erythrobacter</taxon>
    </lineage>
</organism>
<dbReference type="GO" id="GO:0000160">
    <property type="term" value="P:phosphorelay signal transduction system"/>
    <property type="evidence" value="ECO:0007669"/>
    <property type="project" value="InterPro"/>
</dbReference>
<name>A0A074MJK6_ERYLO</name>
<dbReference type="STRING" id="1044.EH31_05090"/>
<dbReference type="Gene3D" id="1.10.10.10">
    <property type="entry name" value="Winged helix-like DNA-binding domain superfamily/Winged helix DNA-binding domain"/>
    <property type="match status" value="1"/>
</dbReference>
<dbReference type="InterPro" id="IPR058245">
    <property type="entry name" value="NreC/VraR/RcsB-like_REC"/>
</dbReference>
<keyword evidence="7" id="KW-1185">Reference proteome</keyword>
<dbReference type="PANTHER" id="PTHR43214">
    <property type="entry name" value="TWO-COMPONENT RESPONSE REGULATOR"/>
    <property type="match status" value="1"/>
</dbReference>
<evidence type="ECO:0000256" key="2">
    <source>
        <dbReference type="ARBA" id="ARBA00023125"/>
    </source>
</evidence>
<evidence type="ECO:0000256" key="1">
    <source>
        <dbReference type="ARBA" id="ARBA00022553"/>
    </source>
</evidence>
<dbReference type="PROSITE" id="PS50110">
    <property type="entry name" value="RESPONSE_REGULATORY"/>
    <property type="match status" value="1"/>
</dbReference>
<dbReference type="GO" id="GO:0003677">
    <property type="term" value="F:DNA binding"/>
    <property type="evidence" value="ECO:0007669"/>
    <property type="project" value="UniProtKB-KW"/>
</dbReference>
<dbReference type="InterPro" id="IPR000792">
    <property type="entry name" value="Tscrpt_reg_LuxR_C"/>
</dbReference>
<dbReference type="InterPro" id="IPR039420">
    <property type="entry name" value="WalR-like"/>
</dbReference>
<gene>
    <name evidence="6" type="ORF">EH31_05090</name>
</gene>
<dbReference type="PROSITE" id="PS00622">
    <property type="entry name" value="HTH_LUXR_1"/>
    <property type="match status" value="1"/>
</dbReference>
<dbReference type="PRINTS" id="PR00038">
    <property type="entry name" value="HTHLUXR"/>
</dbReference>
<dbReference type="SUPFAM" id="SSF52172">
    <property type="entry name" value="CheY-like"/>
    <property type="match status" value="1"/>
</dbReference>
<dbReference type="Pfam" id="PF00196">
    <property type="entry name" value="GerE"/>
    <property type="match status" value="1"/>
</dbReference>
<evidence type="ECO:0000313" key="7">
    <source>
        <dbReference type="Proteomes" id="UP000027647"/>
    </source>
</evidence>